<dbReference type="Proteomes" id="UP001431783">
    <property type="component" value="Unassembled WGS sequence"/>
</dbReference>
<dbReference type="AlphaFoldDB" id="A0AAW1TTT4"/>
<keyword evidence="4" id="KW-1185">Reference proteome</keyword>
<dbReference type="EMBL" id="JARQZJ010000006">
    <property type="protein sequence ID" value="KAK9871551.1"/>
    <property type="molecule type" value="Genomic_DNA"/>
</dbReference>
<dbReference type="InterPro" id="IPR040676">
    <property type="entry name" value="DUF5641"/>
</dbReference>
<dbReference type="Pfam" id="PF18701">
    <property type="entry name" value="DUF5641"/>
    <property type="match status" value="1"/>
</dbReference>
<accession>A0AAW1TTT4</accession>
<gene>
    <name evidence="3" type="ORF">WA026_012929</name>
</gene>
<protein>
    <recommendedName>
        <fullName evidence="2">DUF5641 domain-containing protein</fullName>
    </recommendedName>
</protein>
<evidence type="ECO:0000313" key="3">
    <source>
        <dbReference type="EMBL" id="KAK9871551.1"/>
    </source>
</evidence>
<comment type="caution">
    <text evidence="3">The sequence shown here is derived from an EMBL/GenBank/DDBJ whole genome shotgun (WGS) entry which is preliminary data.</text>
</comment>
<reference evidence="3 4" key="1">
    <citation type="submission" date="2023-03" db="EMBL/GenBank/DDBJ databases">
        <title>Genome insight into feeding habits of ladybird beetles.</title>
        <authorList>
            <person name="Li H.-S."/>
            <person name="Huang Y.-H."/>
            <person name="Pang H."/>
        </authorList>
    </citation>
    <scope>NUCLEOTIDE SEQUENCE [LARGE SCALE GENOMIC DNA]</scope>
    <source>
        <strain evidence="3">SYSU_2023b</strain>
        <tissue evidence="3">Whole body</tissue>
    </source>
</reference>
<feature type="domain" description="DUF5641" evidence="2">
    <location>
        <begin position="15"/>
        <end position="73"/>
    </location>
</feature>
<evidence type="ECO:0000256" key="1">
    <source>
        <dbReference type="SAM" id="MobiDB-lite"/>
    </source>
</evidence>
<sequence length="170" mass="19772">MYTPCKKEQNENNCKKTSNKDVLIEDNNTPSGNWPMVKIEETHSAPDGTVRVVTIQQENKKLQKRPISKLIPLGRNINDEGAPKQKGPSYMYITLTMAIIIPVKSEITIHETQRFIYRTTWVSNNHLRDFPITIQIFNRNISQSQRKIEKIVQDIDHLCEESIKLRKIEN</sequence>
<name>A0AAW1TTT4_9CUCU</name>
<evidence type="ECO:0000259" key="2">
    <source>
        <dbReference type="Pfam" id="PF18701"/>
    </source>
</evidence>
<evidence type="ECO:0000313" key="4">
    <source>
        <dbReference type="Proteomes" id="UP001431783"/>
    </source>
</evidence>
<proteinExistence type="predicted"/>
<feature type="region of interest" description="Disordered" evidence="1">
    <location>
        <begin position="1"/>
        <end position="33"/>
    </location>
</feature>
<feature type="compositionally biased region" description="Basic and acidic residues" evidence="1">
    <location>
        <begin position="1"/>
        <end position="23"/>
    </location>
</feature>
<organism evidence="3 4">
    <name type="scientific">Henosepilachna vigintioctopunctata</name>
    <dbReference type="NCBI Taxonomy" id="420089"/>
    <lineage>
        <taxon>Eukaryota</taxon>
        <taxon>Metazoa</taxon>
        <taxon>Ecdysozoa</taxon>
        <taxon>Arthropoda</taxon>
        <taxon>Hexapoda</taxon>
        <taxon>Insecta</taxon>
        <taxon>Pterygota</taxon>
        <taxon>Neoptera</taxon>
        <taxon>Endopterygota</taxon>
        <taxon>Coleoptera</taxon>
        <taxon>Polyphaga</taxon>
        <taxon>Cucujiformia</taxon>
        <taxon>Coccinelloidea</taxon>
        <taxon>Coccinellidae</taxon>
        <taxon>Epilachninae</taxon>
        <taxon>Epilachnini</taxon>
        <taxon>Henosepilachna</taxon>
    </lineage>
</organism>